<dbReference type="GO" id="GO:0008705">
    <property type="term" value="F:methionine synthase activity"/>
    <property type="evidence" value="ECO:0007669"/>
    <property type="project" value="TreeGrafter"/>
</dbReference>
<dbReference type="InterPro" id="IPR006158">
    <property type="entry name" value="Cobalamin-bd"/>
</dbReference>
<dbReference type="GO" id="GO:0046653">
    <property type="term" value="P:tetrahydrofolate metabolic process"/>
    <property type="evidence" value="ECO:0007669"/>
    <property type="project" value="TreeGrafter"/>
</dbReference>
<dbReference type="Pfam" id="PF02310">
    <property type="entry name" value="B12-binding"/>
    <property type="match status" value="1"/>
</dbReference>
<dbReference type="GO" id="GO:0032259">
    <property type="term" value="P:methylation"/>
    <property type="evidence" value="ECO:0007669"/>
    <property type="project" value="UniProtKB-KW"/>
</dbReference>
<evidence type="ECO:0000256" key="1">
    <source>
        <dbReference type="ARBA" id="ARBA00022723"/>
    </source>
</evidence>
<keyword evidence="4" id="KW-0489">Methyltransferase</keyword>
<keyword evidence="4" id="KW-0808">Transferase</keyword>
<feature type="non-terminal residue" evidence="4">
    <location>
        <position position="1"/>
    </location>
</feature>
<dbReference type="SUPFAM" id="SSF52242">
    <property type="entry name" value="Cobalamin (vitamin B12)-binding domain"/>
    <property type="match status" value="1"/>
</dbReference>
<dbReference type="GO" id="GO:0046872">
    <property type="term" value="F:metal ion binding"/>
    <property type="evidence" value="ECO:0007669"/>
    <property type="project" value="UniProtKB-KW"/>
</dbReference>
<keyword evidence="1" id="KW-0479">Metal-binding</keyword>
<dbReference type="InterPro" id="IPR050554">
    <property type="entry name" value="Met_Synthase/Corrinoid"/>
</dbReference>
<dbReference type="EMBL" id="AZMM01006772">
    <property type="protein sequence ID" value="ETJ39367.1"/>
    <property type="molecule type" value="Genomic_DNA"/>
</dbReference>
<name>W1YA44_9ZZZZ</name>
<dbReference type="GO" id="GO:0050667">
    <property type="term" value="P:homocysteine metabolic process"/>
    <property type="evidence" value="ECO:0007669"/>
    <property type="project" value="TreeGrafter"/>
</dbReference>
<dbReference type="AlphaFoldDB" id="W1YA44"/>
<keyword evidence="2" id="KW-0170">Cobalt</keyword>
<dbReference type="PANTHER" id="PTHR45833">
    <property type="entry name" value="METHIONINE SYNTHASE"/>
    <property type="match status" value="1"/>
</dbReference>
<sequence length="75" mass="7900">VVVATVKGDIHDLGKNIVAALLENNGYKIVDLGKDVDPEVIVQAIKDNKAALVGICSLMTTTMPQIDNTIAAIRA</sequence>
<comment type="caution">
    <text evidence="4">The sequence shown here is derived from an EMBL/GenBank/DDBJ whole genome shotgun (WGS) entry which is preliminary data.</text>
</comment>
<dbReference type="GO" id="GO:0005829">
    <property type="term" value="C:cytosol"/>
    <property type="evidence" value="ECO:0007669"/>
    <property type="project" value="TreeGrafter"/>
</dbReference>
<proteinExistence type="predicted"/>
<dbReference type="GO" id="GO:0031419">
    <property type="term" value="F:cobalamin binding"/>
    <property type="evidence" value="ECO:0007669"/>
    <property type="project" value="InterPro"/>
</dbReference>
<dbReference type="PROSITE" id="PS51332">
    <property type="entry name" value="B12_BINDING"/>
    <property type="match status" value="1"/>
</dbReference>
<dbReference type="InterPro" id="IPR036724">
    <property type="entry name" value="Cobalamin-bd_sf"/>
</dbReference>
<evidence type="ECO:0000256" key="2">
    <source>
        <dbReference type="ARBA" id="ARBA00023285"/>
    </source>
</evidence>
<dbReference type="PANTHER" id="PTHR45833:SF1">
    <property type="entry name" value="METHIONINE SYNTHASE"/>
    <property type="match status" value="1"/>
</dbReference>
<accession>W1YA44</accession>
<gene>
    <name evidence="4" type="ORF">Q604_UNBC06772G0001</name>
</gene>
<reference evidence="4" key="1">
    <citation type="submission" date="2013-12" db="EMBL/GenBank/DDBJ databases">
        <title>A Varibaculum cambriense genome reconstructed from a premature infant gut community with otherwise low bacterial novelty that shifts toward anaerobic metabolism during the third week of life.</title>
        <authorList>
            <person name="Brown C.T."/>
            <person name="Sharon I."/>
            <person name="Thomas B.C."/>
            <person name="Castelle C.J."/>
            <person name="Morowitz M.J."/>
            <person name="Banfield J.F."/>
        </authorList>
    </citation>
    <scope>NUCLEOTIDE SEQUENCE</scope>
</reference>
<feature type="domain" description="B12-binding" evidence="3">
    <location>
        <begin position="1"/>
        <end position="75"/>
    </location>
</feature>
<protein>
    <submittedName>
        <fullName evidence="4">Homocysteine S-methyltransferase</fullName>
    </submittedName>
</protein>
<feature type="non-terminal residue" evidence="4">
    <location>
        <position position="75"/>
    </location>
</feature>
<dbReference type="Gene3D" id="3.40.50.280">
    <property type="entry name" value="Cobalamin-binding domain"/>
    <property type="match status" value="1"/>
</dbReference>
<evidence type="ECO:0000259" key="3">
    <source>
        <dbReference type="PROSITE" id="PS51332"/>
    </source>
</evidence>
<organism evidence="4">
    <name type="scientific">human gut metagenome</name>
    <dbReference type="NCBI Taxonomy" id="408170"/>
    <lineage>
        <taxon>unclassified sequences</taxon>
        <taxon>metagenomes</taxon>
        <taxon>organismal metagenomes</taxon>
    </lineage>
</organism>
<evidence type="ECO:0000313" key="4">
    <source>
        <dbReference type="EMBL" id="ETJ39367.1"/>
    </source>
</evidence>